<reference evidence="8" key="1">
    <citation type="submission" date="2015-07" db="EMBL/GenBank/DDBJ databases">
        <title>Genome analysis of myxobacterium Chondromyces crocatus Cm c5 reveals a high potential for natural compound synthesis and the genetic basis for the loss of fruiting body formation.</title>
        <authorList>
            <person name="Zaburannyi N."/>
            <person name="Bunk B."/>
            <person name="Maier J."/>
            <person name="Overmann J."/>
            <person name="Mueller R."/>
        </authorList>
    </citation>
    <scope>NUCLEOTIDE SEQUENCE [LARGE SCALE GENOMIC DNA]</scope>
    <source>
        <strain evidence="8">Cm c5</strain>
    </source>
</reference>
<keyword evidence="3" id="KW-0963">Cytoplasm</keyword>
<evidence type="ECO:0000256" key="6">
    <source>
        <dbReference type="SAM" id="SignalP"/>
    </source>
</evidence>
<organism evidence="8 9">
    <name type="scientific">Chondromyces crocatus</name>
    <dbReference type="NCBI Taxonomy" id="52"/>
    <lineage>
        <taxon>Bacteria</taxon>
        <taxon>Pseudomonadati</taxon>
        <taxon>Myxococcota</taxon>
        <taxon>Polyangia</taxon>
        <taxon>Polyangiales</taxon>
        <taxon>Polyangiaceae</taxon>
        <taxon>Chondromyces</taxon>
    </lineage>
</organism>
<feature type="domain" description="HYDIN/VesB/CFA65-like Ig-like" evidence="7">
    <location>
        <begin position="317"/>
        <end position="414"/>
    </location>
</feature>
<dbReference type="GO" id="GO:0005737">
    <property type="term" value="C:cytoplasm"/>
    <property type="evidence" value="ECO:0007669"/>
    <property type="project" value="UniProtKB-SubCell"/>
</dbReference>
<dbReference type="EMBL" id="CP012159">
    <property type="protein sequence ID" value="AKT37421.1"/>
    <property type="molecule type" value="Genomic_DNA"/>
</dbReference>
<name>A0A0K1E961_CHOCO</name>
<dbReference type="NCBIfam" id="TIGR03901">
    <property type="entry name" value="MYXO-CTERM"/>
    <property type="match status" value="1"/>
</dbReference>
<evidence type="ECO:0000256" key="1">
    <source>
        <dbReference type="ARBA" id="ARBA00004138"/>
    </source>
</evidence>
<keyword evidence="9" id="KW-1185">Reference proteome</keyword>
<dbReference type="InterPro" id="IPR053879">
    <property type="entry name" value="HYDIN_VesB_CFA65-like_Ig"/>
</dbReference>
<evidence type="ECO:0000313" key="8">
    <source>
        <dbReference type="EMBL" id="AKT37421.1"/>
    </source>
</evidence>
<dbReference type="Proteomes" id="UP000067626">
    <property type="component" value="Chromosome"/>
</dbReference>
<keyword evidence="4" id="KW-0969">Cilium</keyword>
<keyword evidence="6" id="KW-0732">Signal</keyword>
<sequence length="473" mass="49978">MYPLRPRSRSPFHLALPLATAVTAAAVFLSPGEAAAYDVLAEPCADEPLTCKTGRLHFEKINALPIEFNFDTGWVPQGSPLQVHLWAAVYANTAVSLRGALDTAWPEVFHLTAPGTRAGSAFSYHYGLDVGAQGAINISVLGQTFTWVGNLPYVPQIDFAVQADTTFDGWGWDPGVGLSSTTNPVRLAKVSIGSIVGGSIPGIDGGFELDVAMEVASRYQTHSIVVAEADGPTVAGGELTYDGDATSTTYPGGPAIELDVHPEGTVKYDGTLHLIPAFYVELLGQTWSIPIVDIPIGFPITEDDWIFDTKRVRVPLPDLVLSETEINFGNVEVGQKNLEPFPLYNAGEALVAATVVTDDPTNFEVFDPTVQIEPGITVDSAVRFVPKKNGEFVAKVLVGSNDPDAPLQIVTVRGVGYGGPEDEVVGGVDVPAIAEDAGCDCRTAGGGSEGRREGGLAAVAGLALLAARRRRVR</sequence>
<evidence type="ECO:0000256" key="3">
    <source>
        <dbReference type="ARBA" id="ARBA00022490"/>
    </source>
</evidence>
<accession>A0A0K1E961</accession>
<dbReference type="KEGG" id="ccro:CMC5_015620"/>
<dbReference type="AlphaFoldDB" id="A0A0K1E961"/>
<evidence type="ECO:0000313" key="9">
    <source>
        <dbReference type="Proteomes" id="UP000067626"/>
    </source>
</evidence>
<dbReference type="Pfam" id="PF22544">
    <property type="entry name" value="HYDIN_VesB_CFA65-like_Ig"/>
    <property type="match status" value="1"/>
</dbReference>
<evidence type="ECO:0000256" key="4">
    <source>
        <dbReference type="ARBA" id="ARBA00023069"/>
    </source>
</evidence>
<dbReference type="InterPro" id="IPR024038">
    <property type="entry name" value="MYXO-CTERM"/>
</dbReference>
<dbReference type="RefSeq" id="WP_050429793.1">
    <property type="nucleotide sequence ID" value="NZ_CP012159.1"/>
</dbReference>
<feature type="signal peptide" evidence="6">
    <location>
        <begin position="1"/>
        <end position="36"/>
    </location>
</feature>
<comment type="subcellular location">
    <subcellularLocation>
        <location evidence="1">Cell projection</location>
        <location evidence="1">Cilium</location>
    </subcellularLocation>
    <subcellularLocation>
        <location evidence="2">Cytoplasm</location>
    </subcellularLocation>
</comment>
<gene>
    <name evidence="8" type="ORF">CMC5_015620</name>
</gene>
<dbReference type="Gene3D" id="2.60.40.10">
    <property type="entry name" value="Immunoglobulins"/>
    <property type="match status" value="1"/>
</dbReference>
<dbReference type="InterPro" id="IPR013783">
    <property type="entry name" value="Ig-like_fold"/>
</dbReference>
<protein>
    <recommendedName>
        <fullName evidence="7">HYDIN/VesB/CFA65-like Ig-like domain-containing protein</fullName>
    </recommendedName>
</protein>
<keyword evidence="5" id="KW-0966">Cell projection</keyword>
<evidence type="ECO:0000256" key="5">
    <source>
        <dbReference type="ARBA" id="ARBA00023273"/>
    </source>
</evidence>
<feature type="chain" id="PRO_5005459045" description="HYDIN/VesB/CFA65-like Ig-like domain-containing protein" evidence="6">
    <location>
        <begin position="37"/>
        <end position="473"/>
    </location>
</feature>
<proteinExistence type="predicted"/>
<evidence type="ECO:0000259" key="7">
    <source>
        <dbReference type="Pfam" id="PF22544"/>
    </source>
</evidence>
<dbReference type="STRING" id="52.CMC5_015620"/>
<evidence type="ECO:0000256" key="2">
    <source>
        <dbReference type="ARBA" id="ARBA00004496"/>
    </source>
</evidence>